<dbReference type="EMBL" id="DF968181">
    <property type="protein sequence ID" value="GAP41000.1"/>
    <property type="molecule type" value="Genomic_DNA"/>
</dbReference>
<evidence type="ECO:0000259" key="8">
    <source>
        <dbReference type="PROSITE" id="PS51379"/>
    </source>
</evidence>
<evidence type="ECO:0000256" key="2">
    <source>
        <dbReference type="ARBA" id="ARBA00022485"/>
    </source>
</evidence>
<keyword evidence="2" id="KW-0004">4Fe-4S</keyword>
<dbReference type="Gene3D" id="3.30.70.20">
    <property type="match status" value="1"/>
</dbReference>
<feature type="transmembrane region" description="Helical" evidence="7">
    <location>
        <begin position="107"/>
        <end position="126"/>
    </location>
</feature>
<keyword evidence="4" id="KW-0249">Electron transport</keyword>
<sequence>MKTKNIWIYIVRYFFLGIFLLILSKAKPILWLGIFGISLVAAFVFGRVYCGWICPMNTLMNLVGFVTKKLNIKRRKSPKLIVNGWLAIVLLIVSVLVMVIVKRMTGVNIPVLPFFLVLSVLITFVYEPYVFHNKICPFGVLQRVTGKFAFFSRGVDKNKCIGCKLCEKVCPAEAVTVSLGSQKAAINSELCHQCFECEIVCPKNAISYGHSRQR</sequence>
<evidence type="ECO:0000256" key="4">
    <source>
        <dbReference type="ARBA" id="ARBA00022982"/>
    </source>
</evidence>
<keyword evidence="1" id="KW-0813">Transport</keyword>
<dbReference type="InterPro" id="IPR017900">
    <property type="entry name" value="4Fe4S_Fe_S_CS"/>
</dbReference>
<evidence type="ECO:0000256" key="1">
    <source>
        <dbReference type="ARBA" id="ARBA00022448"/>
    </source>
</evidence>
<gene>
    <name evidence="9" type="ORF">ATC1_13982</name>
</gene>
<dbReference type="InterPro" id="IPR017896">
    <property type="entry name" value="4Fe4S_Fe-S-bd"/>
</dbReference>
<keyword evidence="7" id="KW-0472">Membrane</keyword>
<dbReference type="RefSeq" id="WP_062281328.1">
    <property type="nucleotide sequence ID" value="NZ_DF968181.1"/>
</dbReference>
<dbReference type="GO" id="GO:0005886">
    <property type="term" value="C:plasma membrane"/>
    <property type="evidence" value="ECO:0007669"/>
    <property type="project" value="TreeGrafter"/>
</dbReference>
<name>A0A0S7BWN1_9CHLR</name>
<organism evidence="9">
    <name type="scientific">Flexilinea flocculi</name>
    <dbReference type="NCBI Taxonomy" id="1678840"/>
    <lineage>
        <taxon>Bacteria</taxon>
        <taxon>Bacillati</taxon>
        <taxon>Chloroflexota</taxon>
        <taxon>Anaerolineae</taxon>
        <taxon>Anaerolineales</taxon>
        <taxon>Anaerolineaceae</taxon>
        <taxon>Flexilinea</taxon>
    </lineage>
</organism>
<dbReference type="Pfam" id="PF13187">
    <property type="entry name" value="Fer4_9"/>
    <property type="match status" value="1"/>
</dbReference>
<dbReference type="InterPro" id="IPR051684">
    <property type="entry name" value="Electron_Trans/Redox"/>
</dbReference>
<dbReference type="PROSITE" id="PS00198">
    <property type="entry name" value="4FE4S_FER_1"/>
    <property type="match status" value="2"/>
</dbReference>
<dbReference type="PANTHER" id="PTHR30176:SF3">
    <property type="entry name" value="FERREDOXIN-TYPE PROTEIN NAPH"/>
    <property type="match status" value="1"/>
</dbReference>
<feature type="transmembrane region" description="Helical" evidence="7">
    <location>
        <begin position="80"/>
        <end position="101"/>
    </location>
</feature>
<keyword evidence="10" id="KW-1185">Reference proteome</keyword>
<dbReference type="GO" id="GO:0046872">
    <property type="term" value="F:metal ion binding"/>
    <property type="evidence" value="ECO:0007669"/>
    <property type="project" value="UniProtKB-KW"/>
</dbReference>
<evidence type="ECO:0000256" key="3">
    <source>
        <dbReference type="ARBA" id="ARBA00022723"/>
    </source>
</evidence>
<feature type="domain" description="4Fe-4S ferredoxin-type" evidence="8">
    <location>
        <begin position="151"/>
        <end position="180"/>
    </location>
</feature>
<proteinExistence type="predicted"/>
<evidence type="ECO:0000313" key="10">
    <source>
        <dbReference type="Proteomes" id="UP000053370"/>
    </source>
</evidence>
<dbReference type="STRING" id="1678840.ATC1_13982"/>
<evidence type="ECO:0000256" key="7">
    <source>
        <dbReference type="SAM" id="Phobius"/>
    </source>
</evidence>
<keyword evidence="5" id="KW-0408">Iron</keyword>
<dbReference type="SUPFAM" id="SSF54862">
    <property type="entry name" value="4Fe-4S ferredoxins"/>
    <property type="match status" value="1"/>
</dbReference>
<evidence type="ECO:0000313" key="9">
    <source>
        <dbReference type="EMBL" id="GAP41000.1"/>
    </source>
</evidence>
<reference evidence="9" key="1">
    <citation type="journal article" date="2015" name="Genome Announc.">
        <title>Draft Genome Sequence of Anaerolineae Strain TC1, a Novel Isolate from a Methanogenic Wastewater Treatment System.</title>
        <authorList>
            <person name="Matsuura N."/>
            <person name="Tourlousse D.M."/>
            <person name="Sun L."/>
            <person name="Toyonaga M."/>
            <person name="Kuroda K."/>
            <person name="Ohashi A."/>
            <person name="Cruz R."/>
            <person name="Yamaguchi T."/>
            <person name="Sekiguchi Y."/>
        </authorList>
    </citation>
    <scope>NUCLEOTIDE SEQUENCE [LARGE SCALE GENOMIC DNA]</scope>
    <source>
        <strain evidence="9">TC1</strain>
    </source>
</reference>
<keyword evidence="7" id="KW-0812">Transmembrane</keyword>
<dbReference type="AlphaFoldDB" id="A0A0S7BWN1"/>
<evidence type="ECO:0000256" key="6">
    <source>
        <dbReference type="ARBA" id="ARBA00023014"/>
    </source>
</evidence>
<accession>A0A0S7BWN1</accession>
<dbReference type="GO" id="GO:0051539">
    <property type="term" value="F:4 iron, 4 sulfur cluster binding"/>
    <property type="evidence" value="ECO:0007669"/>
    <property type="project" value="UniProtKB-KW"/>
</dbReference>
<dbReference type="OrthoDB" id="9806398at2"/>
<dbReference type="PANTHER" id="PTHR30176">
    <property type="entry name" value="FERREDOXIN-TYPE PROTEIN NAPH"/>
    <property type="match status" value="1"/>
</dbReference>
<dbReference type="PROSITE" id="PS51379">
    <property type="entry name" value="4FE4S_FER_2"/>
    <property type="match status" value="2"/>
</dbReference>
<dbReference type="Pfam" id="PF12801">
    <property type="entry name" value="Fer4_5"/>
    <property type="match status" value="2"/>
</dbReference>
<keyword evidence="6" id="KW-0411">Iron-sulfur</keyword>
<keyword evidence="7" id="KW-1133">Transmembrane helix</keyword>
<dbReference type="Proteomes" id="UP000053370">
    <property type="component" value="Unassembled WGS sequence"/>
</dbReference>
<feature type="transmembrane region" description="Helical" evidence="7">
    <location>
        <begin position="29"/>
        <end position="50"/>
    </location>
</feature>
<keyword evidence="3" id="KW-0479">Metal-binding</keyword>
<evidence type="ECO:0000256" key="5">
    <source>
        <dbReference type="ARBA" id="ARBA00023004"/>
    </source>
</evidence>
<protein>
    <submittedName>
        <fullName evidence="9">Protein containing 4Fe-4S binding domain</fullName>
    </submittedName>
</protein>
<feature type="domain" description="4Fe-4S ferredoxin-type" evidence="8">
    <location>
        <begin position="182"/>
        <end position="211"/>
    </location>
</feature>
<feature type="transmembrane region" description="Helical" evidence="7">
    <location>
        <begin position="7"/>
        <end position="23"/>
    </location>
</feature>